<gene>
    <name evidence="13" type="ORF">K457DRAFT_86391</name>
</gene>
<dbReference type="Gene3D" id="1.20.930.10">
    <property type="entry name" value="Conserved domain common to transcription factors TFIIS, elongin A, CRSP70"/>
    <property type="match status" value="1"/>
</dbReference>
<dbReference type="Pfam" id="PF01096">
    <property type="entry name" value="Zn_ribbon_TFIIS"/>
    <property type="match status" value="1"/>
</dbReference>
<keyword evidence="4 8" id="KW-0862">Zinc</keyword>
<dbReference type="SMART" id="SM00509">
    <property type="entry name" value="TFS2N"/>
    <property type="match status" value="1"/>
</dbReference>
<dbReference type="GO" id="GO:0001139">
    <property type="term" value="F:RNA polymerase II complex recruiting activity"/>
    <property type="evidence" value="ECO:0007669"/>
    <property type="project" value="TreeGrafter"/>
</dbReference>
<dbReference type="NCBIfam" id="TIGR01385">
    <property type="entry name" value="TFSII"/>
    <property type="match status" value="1"/>
</dbReference>
<dbReference type="GO" id="GO:0031564">
    <property type="term" value="P:transcription antitermination"/>
    <property type="evidence" value="ECO:0007669"/>
    <property type="project" value="TreeGrafter"/>
</dbReference>
<dbReference type="GO" id="GO:0031440">
    <property type="term" value="P:regulation of mRNA 3'-end processing"/>
    <property type="evidence" value="ECO:0007669"/>
    <property type="project" value="TreeGrafter"/>
</dbReference>
<dbReference type="EMBL" id="KV442012">
    <property type="protein sequence ID" value="OAQ36222.1"/>
    <property type="molecule type" value="Genomic_DNA"/>
</dbReference>
<dbReference type="GO" id="GO:0005634">
    <property type="term" value="C:nucleus"/>
    <property type="evidence" value="ECO:0007669"/>
    <property type="project" value="UniProtKB-SubCell"/>
</dbReference>
<dbReference type="SUPFAM" id="SSF47676">
    <property type="entry name" value="Conserved domain common to transcription factors TFIIS, elongin A, CRSP70"/>
    <property type="match status" value="1"/>
</dbReference>
<keyword evidence="13" id="KW-0251">Elongation factor</keyword>
<reference evidence="13 14" key="1">
    <citation type="submission" date="2016-05" db="EMBL/GenBank/DDBJ databases">
        <title>Genome sequencing reveals origins of a unique bacterial endosymbiosis in the earliest lineages of terrestrial Fungi.</title>
        <authorList>
            <consortium name="DOE Joint Genome Institute"/>
            <person name="Uehling J."/>
            <person name="Gryganskyi A."/>
            <person name="Hameed K."/>
            <person name="Tschaplinski T."/>
            <person name="Misztal P."/>
            <person name="Wu S."/>
            <person name="Desiro A."/>
            <person name="Vande Pol N."/>
            <person name="Du Z.-Y."/>
            <person name="Zienkiewicz A."/>
            <person name="Zienkiewicz K."/>
            <person name="Morin E."/>
            <person name="Tisserant E."/>
            <person name="Splivallo R."/>
            <person name="Hainaut M."/>
            <person name="Henrissat B."/>
            <person name="Ohm R."/>
            <person name="Kuo A."/>
            <person name="Yan J."/>
            <person name="Lipzen A."/>
            <person name="Nolan M."/>
            <person name="Labutti K."/>
            <person name="Barry K."/>
            <person name="Goldstein A."/>
            <person name="Labbe J."/>
            <person name="Schadt C."/>
            <person name="Tuskan G."/>
            <person name="Grigoriev I."/>
            <person name="Martin F."/>
            <person name="Vilgalys R."/>
            <person name="Bonito G."/>
        </authorList>
    </citation>
    <scope>NUCLEOTIDE SEQUENCE [LARGE SCALE GENOMIC DNA]</scope>
    <source>
        <strain evidence="13 14">AG-77</strain>
    </source>
</reference>
<dbReference type="PROSITE" id="PS00466">
    <property type="entry name" value="ZF_TFIIS_1"/>
    <property type="match status" value="1"/>
</dbReference>
<keyword evidence="5 7" id="KW-0539">Nucleus</keyword>
<dbReference type="GO" id="GO:0005737">
    <property type="term" value="C:cytoplasm"/>
    <property type="evidence" value="ECO:0007669"/>
    <property type="project" value="EnsemblFungi"/>
</dbReference>
<keyword evidence="14" id="KW-1185">Reference proteome</keyword>
<protein>
    <recommendedName>
        <fullName evidence="8">Transcription elongation factor</fullName>
    </recommendedName>
</protein>
<evidence type="ECO:0000256" key="8">
    <source>
        <dbReference type="RuleBase" id="RU368078"/>
    </source>
</evidence>
<dbReference type="Gene3D" id="2.20.25.10">
    <property type="match status" value="1"/>
</dbReference>
<keyword evidence="3 6" id="KW-0863">Zinc-finger</keyword>
<evidence type="ECO:0000256" key="4">
    <source>
        <dbReference type="ARBA" id="ARBA00022833"/>
    </source>
</evidence>
<keyword evidence="8" id="KW-0238">DNA-binding</keyword>
<dbReference type="Pfam" id="PF08711">
    <property type="entry name" value="Med26"/>
    <property type="match status" value="1"/>
</dbReference>
<keyword evidence="2 8" id="KW-0479">Metal-binding</keyword>
<evidence type="ECO:0000313" key="13">
    <source>
        <dbReference type="EMBL" id="OAQ36222.1"/>
    </source>
</evidence>
<evidence type="ECO:0000259" key="11">
    <source>
        <dbReference type="PROSITE" id="PS51319"/>
    </source>
</evidence>
<keyword evidence="8" id="KW-0805">Transcription regulation</keyword>
<feature type="compositionally biased region" description="Basic and acidic residues" evidence="9">
    <location>
        <begin position="162"/>
        <end position="174"/>
    </location>
</feature>
<keyword evidence="8" id="KW-0804">Transcription</keyword>
<evidence type="ECO:0000256" key="3">
    <source>
        <dbReference type="ARBA" id="ARBA00022771"/>
    </source>
</evidence>
<dbReference type="InterPro" id="IPR003618">
    <property type="entry name" value="TFIIS_cen_dom"/>
</dbReference>
<dbReference type="InterPro" id="IPR001222">
    <property type="entry name" value="Znf_TFIIS"/>
</dbReference>
<evidence type="ECO:0000313" key="14">
    <source>
        <dbReference type="Proteomes" id="UP000078512"/>
    </source>
</evidence>
<dbReference type="CDD" id="cd00183">
    <property type="entry name" value="TFIIS_I"/>
    <property type="match status" value="1"/>
</dbReference>
<dbReference type="PROSITE" id="PS51321">
    <property type="entry name" value="TFIIS_CENTRAL"/>
    <property type="match status" value="1"/>
</dbReference>
<dbReference type="FunFam" id="1.10.472.30:FF:000003">
    <property type="entry name" value="Transcription elongation factor S-II"/>
    <property type="match status" value="1"/>
</dbReference>
<dbReference type="Pfam" id="PF07500">
    <property type="entry name" value="TFIIS_M"/>
    <property type="match status" value="1"/>
</dbReference>
<dbReference type="PROSITE" id="PS51319">
    <property type="entry name" value="TFIIS_N"/>
    <property type="match status" value="1"/>
</dbReference>
<dbReference type="InterPro" id="IPR006289">
    <property type="entry name" value="TFSII"/>
</dbReference>
<dbReference type="SMART" id="SM00440">
    <property type="entry name" value="ZnF_C2C2"/>
    <property type="match status" value="1"/>
</dbReference>
<evidence type="ECO:0000256" key="9">
    <source>
        <dbReference type="SAM" id="MobiDB-lite"/>
    </source>
</evidence>
<dbReference type="SMART" id="SM00510">
    <property type="entry name" value="TFS2M"/>
    <property type="match status" value="1"/>
</dbReference>
<feature type="region of interest" description="Disordered" evidence="9">
    <location>
        <begin position="81"/>
        <end position="176"/>
    </location>
</feature>
<dbReference type="SUPFAM" id="SSF57783">
    <property type="entry name" value="Zinc beta-ribbon"/>
    <property type="match status" value="1"/>
</dbReference>
<dbReference type="InterPro" id="IPR035100">
    <property type="entry name" value="TF_IIS-typ"/>
</dbReference>
<dbReference type="PANTHER" id="PTHR11477">
    <property type="entry name" value="TRANSCRIPTION FACTOR S-II ZINC FINGER DOMAIN-CONTAINING PROTEIN"/>
    <property type="match status" value="1"/>
</dbReference>
<comment type="subcellular location">
    <subcellularLocation>
        <location evidence="1 7 8">Nucleus</location>
    </subcellularLocation>
</comment>
<dbReference type="SUPFAM" id="SSF46942">
    <property type="entry name" value="Elongation factor TFIIS domain 2"/>
    <property type="match status" value="1"/>
</dbReference>
<sequence length="344" mass="37800">MGAANIEQDILDLKKSLQDAQSKGSTTTLLDLLRQLSKFTVTAALLRKTEMGLFVNKMKTHADNEVSRLAKDIVRNWKAQVTKEAASPSSTTSSSTTTTTTTVKAEVSKSGSSIKASSTTTTISSSSSSRPTVETKSSPAQIQSSSRDGSSAASSPRTPTDAGKDRTVRSDGIRVKTTGNDVRDRCIEMLYQALGTNSNAESERLLKKATNIESIVFKNLSPDGSPSQNYKAKIRSFFMNLRDRNNPMLREAVVSGDVKVEDFCEYTTQDMASAEAKARDRELQLQNMFAAKGAEPQQAETDMFKCGKCKGRKCRYYQMQTRSADEPMTTFVTCINCDNRWKFS</sequence>
<dbReference type="FunFam" id="2.20.25.10:FF:000001">
    <property type="entry name" value="Probable Transcription elongation factor S-II"/>
    <property type="match status" value="1"/>
</dbReference>
<dbReference type="InterPro" id="IPR003617">
    <property type="entry name" value="TFIIS/CRSP70_N_sub"/>
</dbReference>
<comment type="function">
    <text evidence="8">Necessary for efficient RNA polymerase II transcription elongation past template-encoded arresting sites.</text>
</comment>
<keyword evidence="13" id="KW-0648">Protein biosynthesis</keyword>
<dbReference type="GO" id="GO:0000977">
    <property type="term" value="F:RNA polymerase II transcription regulatory region sequence-specific DNA binding"/>
    <property type="evidence" value="ECO:0007669"/>
    <property type="project" value="TreeGrafter"/>
</dbReference>
<dbReference type="OrthoDB" id="44867at2759"/>
<dbReference type="InterPro" id="IPR017923">
    <property type="entry name" value="TFIIS_N"/>
</dbReference>
<dbReference type="GO" id="GO:0003746">
    <property type="term" value="F:translation elongation factor activity"/>
    <property type="evidence" value="ECO:0007669"/>
    <property type="project" value="UniProtKB-KW"/>
</dbReference>
<feature type="domain" description="TFIIS N-terminal" evidence="11">
    <location>
        <begin position="8"/>
        <end position="84"/>
    </location>
</feature>
<dbReference type="InterPro" id="IPR036575">
    <property type="entry name" value="TFIIS_cen_dom_sf"/>
</dbReference>
<comment type="similarity">
    <text evidence="8">Belongs to the TFS-II family.</text>
</comment>
<dbReference type="CDD" id="cd13749">
    <property type="entry name" value="Zn-ribbon_TFIIS"/>
    <property type="match status" value="1"/>
</dbReference>
<evidence type="ECO:0000259" key="12">
    <source>
        <dbReference type="PROSITE" id="PS51321"/>
    </source>
</evidence>
<evidence type="ECO:0000256" key="5">
    <source>
        <dbReference type="ARBA" id="ARBA00023242"/>
    </source>
</evidence>
<evidence type="ECO:0000256" key="7">
    <source>
        <dbReference type="PROSITE-ProRule" id="PRU00649"/>
    </source>
</evidence>
<feature type="domain" description="TFIIS-type" evidence="10">
    <location>
        <begin position="302"/>
        <end position="342"/>
    </location>
</feature>
<dbReference type="PANTHER" id="PTHR11477:SF0">
    <property type="entry name" value="IP08861P-RELATED"/>
    <property type="match status" value="1"/>
</dbReference>
<name>A0A197KES2_9FUNG</name>
<dbReference type="AlphaFoldDB" id="A0A197KES2"/>
<feature type="compositionally biased region" description="Low complexity" evidence="9">
    <location>
        <begin position="89"/>
        <end position="155"/>
    </location>
</feature>
<dbReference type="STRING" id="1314771.A0A197KES2"/>
<dbReference type="PIRSF" id="PIRSF006704">
    <property type="entry name" value="TF_IIS"/>
    <property type="match status" value="1"/>
</dbReference>
<dbReference type="GO" id="GO:0008270">
    <property type="term" value="F:zinc ion binding"/>
    <property type="evidence" value="ECO:0007669"/>
    <property type="project" value="UniProtKB-UniRule"/>
</dbReference>
<dbReference type="GO" id="GO:0006362">
    <property type="term" value="P:transcription elongation by RNA polymerase I"/>
    <property type="evidence" value="ECO:0007669"/>
    <property type="project" value="TreeGrafter"/>
</dbReference>
<dbReference type="GO" id="GO:0006368">
    <property type="term" value="P:transcription elongation by RNA polymerase II"/>
    <property type="evidence" value="ECO:0007669"/>
    <property type="project" value="InterPro"/>
</dbReference>
<proteinExistence type="inferred from homology"/>
<organism evidence="13 14">
    <name type="scientific">Linnemannia elongata AG-77</name>
    <dbReference type="NCBI Taxonomy" id="1314771"/>
    <lineage>
        <taxon>Eukaryota</taxon>
        <taxon>Fungi</taxon>
        <taxon>Fungi incertae sedis</taxon>
        <taxon>Mucoromycota</taxon>
        <taxon>Mortierellomycotina</taxon>
        <taxon>Mortierellomycetes</taxon>
        <taxon>Mortierellales</taxon>
        <taxon>Mortierellaceae</taxon>
        <taxon>Linnemannia</taxon>
    </lineage>
</organism>
<dbReference type="InterPro" id="IPR035441">
    <property type="entry name" value="TFIIS/LEDGF_dom_sf"/>
</dbReference>
<dbReference type="Gene3D" id="1.10.472.30">
    <property type="entry name" value="Transcription elongation factor S-II, central domain"/>
    <property type="match status" value="1"/>
</dbReference>
<evidence type="ECO:0000256" key="1">
    <source>
        <dbReference type="ARBA" id="ARBA00004123"/>
    </source>
</evidence>
<accession>A0A197KES2</accession>
<dbReference type="Proteomes" id="UP000078512">
    <property type="component" value="Unassembled WGS sequence"/>
</dbReference>
<dbReference type="PROSITE" id="PS51133">
    <property type="entry name" value="ZF_TFIIS_2"/>
    <property type="match status" value="1"/>
</dbReference>
<evidence type="ECO:0000256" key="2">
    <source>
        <dbReference type="ARBA" id="ARBA00022723"/>
    </source>
</evidence>
<evidence type="ECO:0000256" key="6">
    <source>
        <dbReference type="PROSITE-ProRule" id="PRU00472"/>
    </source>
</evidence>
<feature type="domain" description="TFIIS central" evidence="12">
    <location>
        <begin position="182"/>
        <end position="299"/>
    </location>
</feature>
<evidence type="ECO:0000259" key="10">
    <source>
        <dbReference type="PROSITE" id="PS51133"/>
    </source>
</evidence>